<reference evidence="1 2" key="1">
    <citation type="submission" date="2024-10" db="EMBL/GenBank/DDBJ databases">
        <authorList>
            <person name="Sang B.-I."/>
            <person name="Prabhaharan D."/>
        </authorList>
    </citation>
    <scope>NUCLEOTIDE SEQUENCE [LARGE SCALE GENOMIC DNA]</scope>
    <source>
        <strain evidence="1 2">MH</strain>
    </source>
</reference>
<evidence type="ECO:0000313" key="2">
    <source>
        <dbReference type="Proteomes" id="UP001605989"/>
    </source>
</evidence>
<name>A0ABW7DQ97_9FIRM</name>
<comment type="caution">
    <text evidence="1">The sequence shown here is derived from an EMBL/GenBank/DDBJ whole genome shotgun (WGS) entry which is preliminary data.</text>
</comment>
<dbReference type="EMBL" id="JBIEKR010000006">
    <property type="protein sequence ID" value="MFG6273255.1"/>
    <property type="molecule type" value="Genomic_DNA"/>
</dbReference>
<evidence type="ECO:0000313" key="1">
    <source>
        <dbReference type="EMBL" id="MFG6273255.1"/>
    </source>
</evidence>
<keyword evidence="2" id="KW-1185">Reference proteome</keyword>
<dbReference type="Gene3D" id="2.60.40.3940">
    <property type="match status" value="1"/>
</dbReference>
<sequence>MSILKGILHHWNKTSSSYDTIHPETESAQITDWDAGIGATLAKTTLGSLITTLSSDSFAAKVVKMVLDATGVKYSMGTNGYFCFGSLFGGLIIQWGNGYGYSDPDTNNASYYIKYPIVMDKVLIGLSQVSSEVNDDIYVRFIKKNGKFFLLDTDSSNDNIPCEWIVLGYVK</sequence>
<evidence type="ECO:0008006" key="3">
    <source>
        <dbReference type="Google" id="ProtNLM"/>
    </source>
</evidence>
<protein>
    <recommendedName>
        <fullName evidence="3">Phage tail protein</fullName>
    </recommendedName>
</protein>
<gene>
    <name evidence="1" type="ORF">ACGTZG_08645</name>
</gene>
<accession>A0ABW7DQ97</accession>
<dbReference type="RefSeq" id="WP_394522599.1">
    <property type="nucleotide sequence ID" value="NZ_CP171361.1"/>
</dbReference>
<proteinExistence type="predicted"/>
<organism evidence="1 2">
    <name type="scientific">Megasphaera hexanoica</name>
    <dbReference type="NCBI Taxonomy" id="1675036"/>
    <lineage>
        <taxon>Bacteria</taxon>
        <taxon>Bacillati</taxon>
        <taxon>Bacillota</taxon>
        <taxon>Negativicutes</taxon>
        <taxon>Veillonellales</taxon>
        <taxon>Veillonellaceae</taxon>
        <taxon>Megasphaera</taxon>
    </lineage>
</organism>
<dbReference type="Proteomes" id="UP001605989">
    <property type="component" value="Unassembled WGS sequence"/>
</dbReference>